<accession>I3SNC0</accession>
<proteinExistence type="evidence at transcript level"/>
<dbReference type="AlphaFoldDB" id="I3SNC0"/>
<organism evidence="1">
    <name type="scientific">Lotus japonicus</name>
    <name type="common">Lotus corniculatus var. japonicus</name>
    <dbReference type="NCBI Taxonomy" id="34305"/>
    <lineage>
        <taxon>Eukaryota</taxon>
        <taxon>Viridiplantae</taxon>
        <taxon>Streptophyta</taxon>
        <taxon>Embryophyta</taxon>
        <taxon>Tracheophyta</taxon>
        <taxon>Spermatophyta</taxon>
        <taxon>Magnoliopsida</taxon>
        <taxon>eudicotyledons</taxon>
        <taxon>Gunneridae</taxon>
        <taxon>Pentapetalae</taxon>
        <taxon>rosids</taxon>
        <taxon>fabids</taxon>
        <taxon>Fabales</taxon>
        <taxon>Fabaceae</taxon>
        <taxon>Papilionoideae</taxon>
        <taxon>50 kb inversion clade</taxon>
        <taxon>NPAAA clade</taxon>
        <taxon>Hologalegina</taxon>
        <taxon>robinioid clade</taxon>
        <taxon>Loteae</taxon>
        <taxon>Lotus</taxon>
    </lineage>
</organism>
<protein>
    <submittedName>
        <fullName evidence="1">Uncharacterized protein</fullName>
    </submittedName>
</protein>
<dbReference type="EMBL" id="BT141968">
    <property type="protein sequence ID" value="AFK41762.1"/>
    <property type="molecule type" value="mRNA"/>
</dbReference>
<reference evidence="1" key="1">
    <citation type="submission" date="2012-05" db="EMBL/GenBank/DDBJ databases">
        <authorList>
            <person name="Krishnakumar V."/>
            <person name="Cheung F."/>
            <person name="Xiao Y."/>
            <person name="Chan A."/>
            <person name="Moskal W.A."/>
            <person name="Town C.D."/>
        </authorList>
    </citation>
    <scope>NUCLEOTIDE SEQUENCE</scope>
</reference>
<evidence type="ECO:0000313" key="1">
    <source>
        <dbReference type="EMBL" id="AFK41762.1"/>
    </source>
</evidence>
<sequence>MISQSFPLYTPTLMSARKQLSTFDTPRPSNFFRDGEKVDEMYGTGEQRLRDSPVVCTL</sequence>
<name>I3SNC0_LOTJA</name>